<sequence>MKIINNTIRVIDYVNEKVYNRSTPESFNEYVGELISHIKTNENVRLYNTLSNSTEVISCVLDILKNKDNDKYFVSKNALIANRLLRTEKEAQNRIRRMNVDVRKGSLIQALLQENDIYFYLLAKVEHSDFVDDTDFTFKTGFSKDKKTIWKSCLIDLSNPDASVFDARIYSDTKAKYWSSDFLELQEVITDEENTINAFKSIDSVLNRTLKKNYKSDYVVVRNACISYMKNNEHIDYNNMINCVLENYVPSEIDKNKLLELKNKLYELPEKKKFDRQFNSIPKAINARIGKVYKVNTGIEVKITDSIDNIKETIAAYQDADGARYLRIKTNDEDTYNSFKLN</sequence>
<comment type="caution">
    <text evidence="1">The sequence shown here is derived from an EMBL/GenBank/DDBJ whole genome shotgun (WGS) entry which is preliminary data.</text>
</comment>
<dbReference type="Proteomes" id="UP001056693">
    <property type="component" value="Unassembled WGS sequence"/>
</dbReference>
<keyword evidence="2" id="KW-1185">Reference proteome</keyword>
<dbReference type="RefSeq" id="WP_249376208.1">
    <property type="nucleotide sequence ID" value="NZ_SNUZ01000006.1"/>
</dbReference>
<organism evidence="1 2">
    <name type="scientific">Ruminococcus bromii</name>
    <dbReference type="NCBI Taxonomy" id="40518"/>
    <lineage>
        <taxon>Bacteria</taxon>
        <taxon>Bacillati</taxon>
        <taxon>Bacillota</taxon>
        <taxon>Clostridia</taxon>
        <taxon>Eubacteriales</taxon>
        <taxon>Oscillospiraceae</taxon>
        <taxon>Ruminococcus</taxon>
    </lineage>
</organism>
<reference evidence="1 2" key="1">
    <citation type="submission" date="2019-03" db="EMBL/GenBank/DDBJ databases">
        <authorList>
            <person name="Molinero N."/>
            <person name="Sanchez B."/>
            <person name="Walker A."/>
            <person name="Duncan S."/>
            <person name="Delgado S."/>
            <person name="Margolles A."/>
        </authorList>
    </citation>
    <scope>NUCLEOTIDE SEQUENCE [LARGE SCALE GENOMIC DNA]</scope>
    <source>
        <strain evidence="1 2">IPLA60002</strain>
    </source>
</reference>
<protein>
    <recommendedName>
        <fullName evidence="3">Nucleoid-associated protein</fullName>
    </recommendedName>
</protein>
<gene>
    <name evidence="1" type="ORF">E2N93_04180</name>
</gene>
<accession>A0ABT0NGA7</accession>
<evidence type="ECO:0008006" key="3">
    <source>
        <dbReference type="Google" id="ProtNLM"/>
    </source>
</evidence>
<name>A0ABT0NGA7_9FIRM</name>
<evidence type="ECO:0000313" key="1">
    <source>
        <dbReference type="EMBL" id="MCL3787221.1"/>
    </source>
</evidence>
<dbReference type="EMBL" id="SNUZ01000006">
    <property type="protein sequence ID" value="MCL3787221.1"/>
    <property type="molecule type" value="Genomic_DNA"/>
</dbReference>
<evidence type="ECO:0000313" key="2">
    <source>
        <dbReference type="Proteomes" id="UP001056693"/>
    </source>
</evidence>
<proteinExistence type="predicted"/>